<keyword evidence="4 12" id="KW-0548">Nucleotidyltransferase</keyword>
<dbReference type="InterPro" id="IPR002694">
    <property type="entry name" value="Znf_CHC2"/>
</dbReference>
<dbReference type="NCBIfam" id="TIGR01391">
    <property type="entry name" value="dnaG"/>
    <property type="match status" value="1"/>
</dbReference>
<dbReference type="SMART" id="SM00400">
    <property type="entry name" value="ZnF_CHCC"/>
    <property type="match status" value="1"/>
</dbReference>
<organism evidence="15 16">
    <name type="scientific">Thermaurantimonas aggregans</name>
    <dbReference type="NCBI Taxonomy" id="2173829"/>
    <lineage>
        <taxon>Bacteria</taxon>
        <taxon>Pseudomonadati</taxon>
        <taxon>Bacteroidota</taxon>
        <taxon>Flavobacteriia</taxon>
        <taxon>Flavobacteriales</taxon>
        <taxon>Schleiferiaceae</taxon>
        <taxon>Thermaurantimonas</taxon>
    </lineage>
</organism>
<dbReference type="Pfam" id="PF08275">
    <property type="entry name" value="DNAG_N"/>
    <property type="match status" value="1"/>
</dbReference>
<comment type="caution">
    <text evidence="15">The sequence shown here is derived from an EMBL/GenBank/DDBJ whole genome shotgun (WGS) entry which is preliminary data.</text>
</comment>
<dbReference type="EMBL" id="BHZE01000028">
    <property type="protein sequence ID" value="GCD78619.1"/>
    <property type="molecule type" value="Genomic_DNA"/>
</dbReference>
<dbReference type="CDD" id="cd03364">
    <property type="entry name" value="TOPRIM_DnaG_primases"/>
    <property type="match status" value="1"/>
</dbReference>
<keyword evidence="7" id="KW-0863">Zinc-finger</keyword>
<evidence type="ECO:0000256" key="6">
    <source>
        <dbReference type="ARBA" id="ARBA00022723"/>
    </source>
</evidence>
<comment type="similarity">
    <text evidence="12 13">Belongs to the DnaG primase family.</text>
</comment>
<dbReference type="InterPro" id="IPR050219">
    <property type="entry name" value="DnaG_primase"/>
</dbReference>
<dbReference type="SMART" id="SM00493">
    <property type="entry name" value="TOPRIM"/>
    <property type="match status" value="1"/>
</dbReference>
<dbReference type="FunFam" id="3.90.580.10:FF:000001">
    <property type="entry name" value="DNA primase"/>
    <property type="match status" value="1"/>
</dbReference>
<name>A0A401XNN0_9FLAO</name>
<reference evidence="15 16" key="1">
    <citation type="submission" date="2018-11" db="EMBL/GenBank/DDBJ databases">
        <title>Schleiferia aggregans sp. nov., a moderately thermophilic heterotrophic bacterium isolated from microbial mats at a terrestrial hot spring.</title>
        <authorList>
            <person name="Iino T."/>
            <person name="Ohkuma M."/>
            <person name="Haruta S."/>
        </authorList>
    </citation>
    <scope>NUCLEOTIDE SEQUENCE [LARGE SCALE GENOMIC DNA]</scope>
    <source>
        <strain evidence="15 16">LA</strain>
    </source>
</reference>
<evidence type="ECO:0000256" key="10">
    <source>
        <dbReference type="ARBA" id="ARBA00023125"/>
    </source>
</evidence>
<dbReference type="RefSeq" id="WP_124398672.1">
    <property type="nucleotide sequence ID" value="NZ_BHZE01000028.1"/>
</dbReference>
<evidence type="ECO:0000256" key="11">
    <source>
        <dbReference type="ARBA" id="ARBA00023163"/>
    </source>
</evidence>
<keyword evidence="2 12" id="KW-0639">Primosome</keyword>
<keyword evidence="9" id="KW-0460">Magnesium</keyword>
<keyword evidence="1 12" id="KW-0240">DNA-directed RNA polymerase</keyword>
<evidence type="ECO:0000256" key="7">
    <source>
        <dbReference type="ARBA" id="ARBA00022771"/>
    </source>
</evidence>
<dbReference type="InterPro" id="IPR036977">
    <property type="entry name" value="DNA_primase_Znf_CHC2"/>
</dbReference>
<dbReference type="SUPFAM" id="SSF57783">
    <property type="entry name" value="Zinc beta-ribbon"/>
    <property type="match status" value="1"/>
</dbReference>
<keyword evidence="8 13" id="KW-0862">Zinc</keyword>
<dbReference type="GO" id="GO:1990077">
    <property type="term" value="C:primosome complex"/>
    <property type="evidence" value="ECO:0007669"/>
    <property type="project" value="UniProtKB-KW"/>
</dbReference>
<evidence type="ECO:0000256" key="3">
    <source>
        <dbReference type="ARBA" id="ARBA00022679"/>
    </source>
</evidence>
<dbReference type="Proteomes" id="UP000286715">
    <property type="component" value="Unassembled WGS sequence"/>
</dbReference>
<dbReference type="Gene3D" id="3.90.580.10">
    <property type="entry name" value="Zinc finger, CHC2-type domain"/>
    <property type="match status" value="1"/>
</dbReference>
<dbReference type="Pfam" id="PF01807">
    <property type="entry name" value="Zn_ribbon_DnaG"/>
    <property type="match status" value="1"/>
</dbReference>
<dbReference type="InterPro" id="IPR037068">
    <property type="entry name" value="DNA_primase_core_N_sf"/>
</dbReference>
<comment type="catalytic activity">
    <reaction evidence="12">
        <text>ssDNA + n NTP = ssDNA/pppN(pN)n-1 hybrid + (n-1) diphosphate.</text>
        <dbReference type="EC" id="2.7.7.101"/>
    </reaction>
</comment>
<gene>
    <name evidence="12 15" type="primary">dnaG</name>
    <name evidence="15" type="ORF">JCM31826_21010</name>
</gene>
<comment type="subunit">
    <text evidence="12">Monomer. Interacts with DnaB.</text>
</comment>
<dbReference type="Gene3D" id="3.40.1360.10">
    <property type="match status" value="1"/>
</dbReference>
<dbReference type="Pfam" id="PF13155">
    <property type="entry name" value="Toprim_2"/>
    <property type="match status" value="1"/>
</dbReference>
<dbReference type="PANTHER" id="PTHR30313:SF2">
    <property type="entry name" value="DNA PRIMASE"/>
    <property type="match status" value="1"/>
</dbReference>
<keyword evidence="11 12" id="KW-0804">Transcription</keyword>
<keyword evidence="16" id="KW-1185">Reference proteome</keyword>
<evidence type="ECO:0000256" key="1">
    <source>
        <dbReference type="ARBA" id="ARBA00022478"/>
    </source>
</evidence>
<dbReference type="InterPro" id="IPR034151">
    <property type="entry name" value="TOPRIM_DnaG_bac"/>
</dbReference>
<keyword evidence="6 13" id="KW-0479">Metal-binding</keyword>
<dbReference type="GO" id="GO:0003677">
    <property type="term" value="F:DNA binding"/>
    <property type="evidence" value="ECO:0007669"/>
    <property type="project" value="UniProtKB-KW"/>
</dbReference>
<keyword evidence="3 12" id="KW-0808">Transferase</keyword>
<evidence type="ECO:0000256" key="5">
    <source>
        <dbReference type="ARBA" id="ARBA00022705"/>
    </source>
</evidence>
<dbReference type="InterPro" id="IPR006171">
    <property type="entry name" value="TOPRIM_dom"/>
</dbReference>
<evidence type="ECO:0000256" key="9">
    <source>
        <dbReference type="ARBA" id="ARBA00022842"/>
    </source>
</evidence>
<dbReference type="Pfam" id="PF10410">
    <property type="entry name" value="DnaB_bind"/>
    <property type="match status" value="1"/>
</dbReference>
<dbReference type="InterPro" id="IPR006295">
    <property type="entry name" value="DNA_primase_DnaG"/>
</dbReference>
<dbReference type="InterPro" id="IPR030846">
    <property type="entry name" value="DnaG_bac"/>
</dbReference>
<evidence type="ECO:0000256" key="8">
    <source>
        <dbReference type="ARBA" id="ARBA00022833"/>
    </source>
</evidence>
<evidence type="ECO:0000256" key="2">
    <source>
        <dbReference type="ARBA" id="ARBA00022515"/>
    </source>
</evidence>
<sequence>MISKATIERIFETMRIEEVIGDFVHLKKAGANYKALSPFTNERTPSFYVSPAKQIFKCFSSGIGGNAITFLMEYEKMSYVEALRYIAKKYGIEIEDDEPTPEEKEAKTQEESLFIVNEWAKRWFQVQLWDTDEGRSVGLAYFRERGFTDDTIRKFQLGYSPSSYTALIEAAKKAGHNLDYLLTLGLVKKNDKGEFYDAFRERVIFPIIDRGGRTAGFAGRIMNSQAKAAKYINSPESPVYNKSKILYGLHLARKAISKEDICYLAEGYTDVISLHQAGIENVVASSGTSLTEDQVRLIRQMTTKVGILFDGDPAGIRASQRGIDMFLKEDFEVKVLLFPEGDDPDSFARKYTPVEIRQFIDTHLEDFIRFKARMLITGSEATPTQKIQAARELLESIALMKGELKQSVYLKEAADILGIDQTILSTELHTILARNTLQLEKEQKARQRITELKKVDESVAERVASPLYAIERQLLWLLVNFGNKEDRFKHPFEDQEFIEARIGELIYHSLEEDNLTFENEEHAALANLIFRHFQQHNSFPDPAEYVKHQEVAPLFAELSSINYQISPNWEARGIYVTDFNLLLEIDTIETILRFKDLHLERDIQHLTNTISTLSDEQQSEHLSREILTKINLRRKINNRLRRVVG</sequence>
<evidence type="ECO:0000256" key="4">
    <source>
        <dbReference type="ARBA" id="ARBA00022695"/>
    </source>
</evidence>
<dbReference type="AlphaFoldDB" id="A0A401XNN0"/>
<comment type="caution">
    <text evidence="12">Lacks conserved residue(s) required for the propagation of feature annotation.</text>
</comment>
<dbReference type="GO" id="GO:0008270">
    <property type="term" value="F:zinc ion binding"/>
    <property type="evidence" value="ECO:0007669"/>
    <property type="project" value="UniProtKB-KW"/>
</dbReference>
<evidence type="ECO:0000256" key="13">
    <source>
        <dbReference type="PIRNR" id="PIRNR002811"/>
    </source>
</evidence>
<dbReference type="PROSITE" id="PS50880">
    <property type="entry name" value="TOPRIM"/>
    <property type="match status" value="1"/>
</dbReference>
<feature type="domain" description="Toprim" evidence="14">
    <location>
        <begin position="260"/>
        <end position="341"/>
    </location>
</feature>
<dbReference type="Gene3D" id="3.90.980.10">
    <property type="entry name" value="DNA primase, catalytic core, N-terminal domain"/>
    <property type="match status" value="1"/>
</dbReference>
<keyword evidence="5 12" id="KW-0235">DNA replication</keyword>
<dbReference type="GO" id="GO:0005737">
    <property type="term" value="C:cytoplasm"/>
    <property type="evidence" value="ECO:0007669"/>
    <property type="project" value="TreeGrafter"/>
</dbReference>
<dbReference type="EC" id="2.7.7.101" evidence="12"/>
<comment type="cofactor">
    <cofactor evidence="13">
        <name>Zn(2+)</name>
        <dbReference type="ChEBI" id="CHEBI:29105"/>
    </cofactor>
    <text evidence="13">Binds 1 zinc ion per monomer.</text>
</comment>
<dbReference type="InterPro" id="IPR019475">
    <property type="entry name" value="DNA_primase_DnaB-bd"/>
</dbReference>
<dbReference type="GO" id="GO:0000428">
    <property type="term" value="C:DNA-directed RNA polymerase complex"/>
    <property type="evidence" value="ECO:0007669"/>
    <property type="project" value="UniProtKB-KW"/>
</dbReference>
<evidence type="ECO:0000313" key="16">
    <source>
        <dbReference type="Proteomes" id="UP000286715"/>
    </source>
</evidence>
<protein>
    <recommendedName>
        <fullName evidence="12 13">DNA primase</fullName>
        <ecNumber evidence="12">2.7.7.101</ecNumber>
    </recommendedName>
</protein>
<dbReference type="HAMAP" id="MF_00974">
    <property type="entry name" value="DNA_primase_DnaG"/>
    <property type="match status" value="1"/>
</dbReference>
<dbReference type="PIRSF" id="PIRSF002811">
    <property type="entry name" value="DnaG"/>
    <property type="match status" value="1"/>
</dbReference>
<keyword evidence="10 12" id="KW-0238">DNA-binding</keyword>
<evidence type="ECO:0000259" key="14">
    <source>
        <dbReference type="PROSITE" id="PS50880"/>
    </source>
</evidence>
<dbReference type="PANTHER" id="PTHR30313">
    <property type="entry name" value="DNA PRIMASE"/>
    <property type="match status" value="1"/>
</dbReference>
<comment type="function">
    <text evidence="12 13">RNA polymerase that catalyzes the synthesis of short RNA molecules used as primers for DNA polymerase during DNA replication.</text>
</comment>
<evidence type="ECO:0000313" key="15">
    <source>
        <dbReference type="EMBL" id="GCD78619.1"/>
    </source>
</evidence>
<dbReference type="GO" id="GO:0003899">
    <property type="term" value="F:DNA-directed RNA polymerase activity"/>
    <property type="evidence" value="ECO:0007669"/>
    <property type="project" value="UniProtKB-UniRule"/>
</dbReference>
<proteinExistence type="inferred from homology"/>
<dbReference type="GO" id="GO:0006269">
    <property type="term" value="P:DNA replication, synthesis of primer"/>
    <property type="evidence" value="ECO:0007669"/>
    <property type="project" value="UniProtKB-UniRule"/>
</dbReference>
<dbReference type="SUPFAM" id="SSF56731">
    <property type="entry name" value="DNA primase core"/>
    <property type="match status" value="1"/>
</dbReference>
<accession>A0A401XNN0</accession>
<evidence type="ECO:0000256" key="12">
    <source>
        <dbReference type="HAMAP-Rule" id="MF_00974"/>
    </source>
</evidence>
<dbReference type="InterPro" id="IPR013264">
    <property type="entry name" value="DNAG_N"/>
</dbReference>
<dbReference type="OrthoDB" id="9803773at2"/>